<evidence type="ECO:0000313" key="9">
    <source>
        <dbReference type="EMBL" id="RNB77716.1"/>
    </source>
</evidence>
<feature type="transmembrane region" description="Helical" evidence="7">
    <location>
        <begin position="81"/>
        <end position="97"/>
    </location>
</feature>
<accession>A0A3M8CPL4</accession>
<evidence type="ECO:0000313" key="10">
    <source>
        <dbReference type="Proteomes" id="UP000281915"/>
    </source>
</evidence>
<dbReference type="Pfam" id="PF07690">
    <property type="entry name" value="MFS_1"/>
    <property type="match status" value="1"/>
</dbReference>
<evidence type="ECO:0000256" key="1">
    <source>
        <dbReference type="ARBA" id="ARBA00004651"/>
    </source>
</evidence>
<dbReference type="InterPro" id="IPR005829">
    <property type="entry name" value="Sugar_transporter_CS"/>
</dbReference>
<feature type="transmembrane region" description="Helical" evidence="7">
    <location>
        <begin position="308"/>
        <end position="331"/>
    </location>
</feature>
<dbReference type="PANTHER" id="PTHR43414:SF1">
    <property type="entry name" value="PEPTIDE PERMEASE"/>
    <property type="match status" value="1"/>
</dbReference>
<dbReference type="PANTHER" id="PTHR43414">
    <property type="entry name" value="MULTIDRUG RESISTANCE PROTEIN MDTG"/>
    <property type="match status" value="1"/>
</dbReference>
<dbReference type="PROSITE" id="PS50850">
    <property type="entry name" value="MFS"/>
    <property type="match status" value="1"/>
</dbReference>
<evidence type="ECO:0000256" key="3">
    <source>
        <dbReference type="ARBA" id="ARBA00022475"/>
    </source>
</evidence>
<protein>
    <submittedName>
        <fullName evidence="9">MFS transporter</fullName>
    </submittedName>
</protein>
<feature type="transmembrane region" description="Helical" evidence="7">
    <location>
        <begin position="140"/>
        <end position="161"/>
    </location>
</feature>
<name>A0A3M8CPL4_9BACL</name>
<dbReference type="Gene3D" id="1.20.1250.20">
    <property type="entry name" value="MFS general substrate transporter like domains"/>
    <property type="match status" value="1"/>
</dbReference>
<feature type="transmembrane region" description="Helical" evidence="7">
    <location>
        <begin position="48"/>
        <end position="69"/>
    </location>
</feature>
<feature type="transmembrane region" description="Helical" evidence="7">
    <location>
        <begin position="372"/>
        <end position="391"/>
    </location>
</feature>
<organism evidence="9 10">
    <name type="scientific">Brevibacillus panacihumi</name>
    <dbReference type="NCBI Taxonomy" id="497735"/>
    <lineage>
        <taxon>Bacteria</taxon>
        <taxon>Bacillati</taxon>
        <taxon>Bacillota</taxon>
        <taxon>Bacilli</taxon>
        <taxon>Bacillales</taxon>
        <taxon>Paenibacillaceae</taxon>
        <taxon>Brevibacillus</taxon>
    </lineage>
</organism>
<evidence type="ECO:0000259" key="8">
    <source>
        <dbReference type="PROSITE" id="PS50850"/>
    </source>
</evidence>
<dbReference type="PROSITE" id="PS00216">
    <property type="entry name" value="SUGAR_TRANSPORT_1"/>
    <property type="match status" value="1"/>
</dbReference>
<evidence type="ECO:0000256" key="6">
    <source>
        <dbReference type="ARBA" id="ARBA00023136"/>
    </source>
</evidence>
<evidence type="ECO:0000256" key="4">
    <source>
        <dbReference type="ARBA" id="ARBA00022692"/>
    </source>
</evidence>
<dbReference type="GO" id="GO:0005886">
    <property type="term" value="C:plasma membrane"/>
    <property type="evidence" value="ECO:0007669"/>
    <property type="project" value="UniProtKB-SubCell"/>
</dbReference>
<sequence>MRKIKEMIQEFHPIVWSLVVGTVFVRAASSMSMPFLFLYLSNNTDLDLATIGMMIGAGALAGTVGGFIAGTLSDRIGRRRVMIGALYVWTLVFIGFAVTKNPLLLLLFNMAGGLCRSFYEPVSQALMADVTPQEKRFRVFGLRYTAINVGVAVGPIAGAVLAKSSVALPFLCTAAIYLIYVISLQGLLNRFGIKTIEGQKKEHVTFGHAFRVVVHDKAFRFYMIAGVLGAIGYSQMSTTLAKYVELSIPNGVELFAILMSVNAIVVVLLQMPLTSWAEKRTPLTAIVVGNIMYALGDIGFAFAATGWIFIIAMILFTFGEILTFTSGDVLIDRMAPEEMRGSYYGAKSFSNLGQFIGPWLGGLLLAAYDGTVLFLVVAAFSLVSSVFHWAGQRAFLLSTGRSINYSRSESL</sequence>
<dbReference type="GO" id="GO:0022857">
    <property type="term" value="F:transmembrane transporter activity"/>
    <property type="evidence" value="ECO:0007669"/>
    <property type="project" value="InterPro"/>
</dbReference>
<proteinExistence type="predicted"/>
<keyword evidence="6 7" id="KW-0472">Membrane</keyword>
<keyword evidence="5 7" id="KW-1133">Transmembrane helix</keyword>
<evidence type="ECO:0000256" key="5">
    <source>
        <dbReference type="ARBA" id="ARBA00022989"/>
    </source>
</evidence>
<keyword evidence="4 7" id="KW-0812">Transmembrane</keyword>
<dbReference type="SUPFAM" id="SSF103473">
    <property type="entry name" value="MFS general substrate transporter"/>
    <property type="match status" value="1"/>
</dbReference>
<feature type="transmembrane region" description="Helical" evidence="7">
    <location>
        <begin position="103"/>
        <end position="119"/>
    </location>
</feature>
<keyword evidence="3" id="KW-1003">Cell membrane</keyword>
<feature type="transmembrane region" description="Helical" evidence="7">
    <location>
        <begin position="12"/>
        <end position="36"/>
    </location>
</feature>
<dbReference type="InterPro" id="IPR011701">
    <property type="entry name" value="MFS"/>
</dbReference>
<feature type="domain" description="Major facilitator superfamily (MFS) profile" evidence="8">
    <location>
        <begin position="14"/>
        <end position="396"/>
    </location>
</feature>
<gene>
    <name evidence="9" type="ORF">EDM58_13650</name>
</gene>
<evidence type="ECO:0000256" key="7">
    <source>
        <dbReference type="SAM" id="Phobius"/>
    </source>
</evidence>
<feature type="transmembrane region" description="Helical" evidence="7">
    <location>
        <begin position="248"/>
        <end position="269"/>
    </location>
</feature>
<comment type="subcellular location">
    <subcellularLocation>
        <location evidence="1">Cell membrane</location>
        <topology evidence="1">Multi-pass membrane protein</topology>
    </subcellularLocation>
</comment>
<comment type="caution">
    <text evidence="9">The sequence shown here is derived from an EMBL/GenBank/DDBJ whole genome shotgun (WGS) entry which is preliminary data.</text>
</comment>
<dbReference type="EMBL" id="RHHT01000028">
    <property type="protein sequence ID" value="RNB77716.1"/>
    <property type="molecule type" value="Genomic_DNA"/>
</dbReference>
<evidence type="ECO:0000256" key="2">
    <source>
        <dbReference type="ARBA" id="ARBA00022448"/>
    </source>
</evidence>
<keyword evidence="2" id="KW-0813">Transport</keyword>
<dbReference type="CDD" id="cd17329">
    <property type="entry name" value="MFS_MdtH_MDR_like"/>
    <property type="match status" value="1"/>
</dbReference>
<dbReference type="Proteomes" id="UP000281915">
    <property type="component" value="Unassembled WGS sequence"/>
</dbReference>
<dbReference type="InterPro" id="IPR036259">
    <property type="entry name" value="MFS_trans_sf"/>
</dbReference>
<feature type="transmembrane region" description="Helical" evidence="7">
    <location>
        <begin position="219"/>
        <end position="236"/>
    </location>
</feature>
<feature type="transmembrane region" description="Helical" evidence="7">
    <location>
        <begin position="167"/>
        <end position="188"/>
    </location>
</feature>
<reference evidence="9 10" key="1">
    <citation type="submission" date="2018-10" db="EMBL/GenBank/DDBJ databases">
        <title>Phylogenomics of Brevibacillus.</title>
        <authorList>
            <person name="Dunlap C."/>
        </authorList>
    </citation>
    <scope>NUCLEOTIDE SEQUENCE [LARGE SCALE GENOMIC DNA]</scope>
    <source>
        <strain evidence="9 10">JCM 15085</strain>
    </source>
</reference>
<dbReference type="AlphaFoldDB" id="A0A3M8CPL4"/>
<dbReference type="RefSeq" id="WP_122913815.1">
    <property type="nucleotide sequence ID" value="NZ_RHHT01000028.1"/>
</dbReference>
<dbReference type="InterPro" id="IPR020846">
    <property type="entry name" value="MFS_dom"/>
</dbReference>